<evidence type="ECO:0000256" key="6">
    <source>
        <dbReference type="RuleBase" id="RU361277"/>
    </source>
</evidence>
<dbReference type="InterPro" id="IPR020843">
    <property type="entry name" value="ER"/>
</dbReference>
<evidence type="ECO:0000313" key="8">
    <source>
        <dbReference type="EMBL" id="TDO33891.1"/>
    </source>
</evidence>
<keyword evidence="4 6" id="KW-0862">Zinc</keyword>
<dbReference type="InterPro" id="IPR036291">
    <property type="entry name" value="NAD(P)-bd_dom_sf"/>
</dbReference>
<dbReference type="Pfam" id="PF08240">
    <property type="entry name" value="ADH_N"/>
    <property type="match status" value="1"/>
</dbReference>
<evidence type="ECO:0000256" key="2">
    <source>
        <dbReference type="ARBA" id="ARBA00008072"/>
    </source>
</evidence>
<comment type="cofactor">
    <cofactor evidence="1 6">
        <name>Zn(2+)</name>
        <dbReference type="ChEBI" id="CHEBI:29105"/>
    </cofactor>
</comment>
<dbReference type="InterPro" id="IPR002328">
    <property type="entry name" value="ADH_Zn_CS"/>
</dbReference>
<dbReference type="SUPFAM" id="SSF50129">
    <property type="entry name" value="GroES-like"/>
    <property type="match status" value="1"/>
</dbReference>
<proteinExistence type="inferred from homology"/>
<evidence type="ECO:0000256" key="1">
    <source>
        <dbReference type="ARBA" id="ARBA00001947"/>
    </source>
</evidence>
<dbReference type="PROSITE" id="PS00059">
    <property type="entry name" value="ADH_ZINC"/>
    <property type="match status" value="1"/>
</dbReference>
<evidence type="ECO:0000256" key="5">
    <source>
        <dbReference type="ARBA" id="ARBA00023002"/>
    </source>
</evidence>
<dbReference type="PANTHER" id="PTHR43161:SF9">
    <property type="entry name" value="SORBITOL DEHYDROGENASE"/>
    <property type="match status" value="1"/>
</dbReference>
<dbReference type="Gene3D" id="3.90.180.10">
    <property type="entry name" value="Medium-chain alcohol dehydrogenases, catalytic domain"/>
    <property type="match status" value="1"/>
</dbReference>
<dbReference type="Proteomes" id="UP000295388">
    <property type="component" value="Unassembled WGS sequence"/>
</dbReference>
<keyword evidence="9" id="KW-1185">Reference proteome</keyword>
<dbReference type="EMBL" id="SNWQ01000030">
    <property type="protein sequence ID" value="TDO33891.1"/>
    <property type="molecule type" value="Genomic_DNA"/>
</dbReference>
<dbReference type="PANTHER" id="PTHR43161">
    <property type="entry name" value="SORBITOL DEHYDROGENASE"/>
    <property type="match status" value="1"/>
</dbReference>
<dbReference type="InterPro" id="IPR013149">
    <property type="entry name" value="ADH-like_C"/>
</dbReference>
<evidence type="ECO:0000313" key="9">
    <source>
        <dbReference type="Proteomes" id="UP000295388"/>
    </source>
</evidence>
<dbReference type="InterPro" id="IPR013154">
    <property type="entry name" value="ADH-like_N"/>
</dbReference>
<keyword evidence="3 6" id="KW-0479">Metal-binding</keyword>
<comment type="similarity">
    <text evidence="2 6">Belongs to the zinc-containing alcohol dehydrogenase family.</text>
</comment>
<gene>
    <name evidence="8" type="ORF">EV643_13075</name>
</gene>
<dbReference type="CDD" id="cd08232">
    <property type="entry name" value="idonate-5-DH"/>
    <property type="match status" value="1"/>
</dbReference>
<evidence type="ECO:0000256" key="3">
    <source>
        <dbReference type="ARBA" id="ARBA00022723"/>
    </source>
</evidence>
<reference evidence="8 9" key="1">
    <citation type="submission" date="2019-03" db="EMBL/GenBank/DDBJ databases">
        <title>Genomic Encyclopedia of Type Strains, Phase III (KMG-III): the genomes of soil and plant-associated and newly described type strains.</title>
        <authorList>
            <person name="Whitman W."/>
        </authorList>
    </citation>
    <scope>NUCLEOTIDE SEQUENCE [LARGE SCALE GENOMIC DNA]</scope>
    <source>
        <strain evidence="8 9">VKM Ac-2527</strain>
    </source>
</reference>
<dbReference type="SUPFAM" id="SSF51735">
    <property type="entry name" value="NAD(P)-binding Rossmann-fold domains"/>
    <property type="match status" value="1"/>
</dbReference>
<feature type="domain" description="Enoyl reductase (ER)" evidence="7">
    <location>
        <begin position="8"/>
        <end position="335"/>
    </location>
</feature>
<dbReference type="SMART" id="SM00829">
    <property type="entry name" value="PKS_ER"/>
    <property type="match status" value="1"/>
</dbReference>
<dbReference type="OrthoDB" id="9797931at2"/>
<dbReference type="GO" id="GO:0008270">
    <property type="term" value="F:zinc ion binding"/>
    <property type="evidence" value="ECO:0007669"/>
    <property type="project" value="InterPro"/>
</dbReference>
<evidence type="ECO:0000259" key="7">
    <source>
        <dbReference type="SMART" id="SM00829"/>
    </source>
</evidence>
<dbReference type="GO" id="GO:0016491">
    <property type="term" value="F:oxidoreductase activity"/>
    <property type="evidence" value="ECO:0007669"/>
    <property type="project" value="UniProtKB-KW"/>
</dbReference>
<comment type="caution">
    <text evidence="8">The sequence shown here is derived from an EMBL/GenBank/DDBJ whole genome shotgun (WGS) entry which is preliminary data.</text>
</comment>
<dbReference type="Gene3D" id="3.40.50.720">
    <property type="entry name" value="NAD(P)-binding Rossmann-like Domain"/>
    <property type="match status" value="1"/>
</dbReference>
<accession>A0A4R6JFW7</accession>
<dbReference type="RefSeq" id="WP_133805163.1">
    <property type="nucleotide sequence ID" value="NZ_SNWQ01000030.1"/>
</dbReference>
<organism evidence="8 9">
    <name type="scientific">Kribbella caucasensis</name>
    <dbReference type="NCBI Taxonomy" id="2512215"/>
    <lineage>
        <taxon>Bacteria</taxon>
        <taxon>Bacillati</taxon>
        <taxon>Actinomycetota</taxon>
        <taxon>Actinomycetes</taxon>
        <taxon>Propionibacteriales</taxon>
        <taxon>Kribbellaceae</taxon>
        <taxon>Kribbella</taxon>
    </lineage>
</organism>
<sequence>MKAVVVHGPGDVRVEERPLPSPGPGEVLVAMEWGGICGSDISYAVHGASGTAVLRNPLVLGHEIAGRVAELGPGVTGFQTGDAVTVHPATPSDDVLPSRLAGRTNLHREVRYLGSAAFDPHVDGAFCEAKVLRASQLRALPEGVSTRTGALAEPLAVALHAVGRLGDVRGREILVNGAGSIGSLVVAAAKARGAARVIAADVDAAALKLALALGADDTRDLSAGDVLPESDLVVEASGVPAALAAVLRATARAGTVIQVGNLPATPTPAALADLVTREITWLGSYRFIDEITEAVDLIHNGLDLTPLITQTFPLHQAPEALTAAATKQTPGKVLLQLNLA</sequence>
<protein>
    <submittedName>
        <fullName evidence="8">L-idonate 5-dehydrogenase</fullName>
    </submittedName>
</protein>
<name>A0A4R6JFW7_9ACTN</name>
<dbReference type="AlphaFoldDB" id="A0A4R6JFW7"/>
<evidence type="ECO:0000256" key="4">
    <source>
        <dbReference type="ARBA" id="ARBA00022833"/>
    </source>
</evidence>
<keyword evidence="5" id="KW-0560">Oxidoreductase</keyword>
<dbReference type="Pfam" id="PF00107">
    <property type="entry name" value="ADH_zinc_N"/>
    <property type="match status" value="1"/>
</dbReference>
<dbReference type="InterPro" id="IPR011032">
    <property type="entry name" value="GroES-like_sf"/>
</dbReference>